<dbReference type="InterPro" id="IPR038666">
    <property type="entry name" value="SSP1_head-tail_sf"/>
</dbReference>
<dbReference type="Gene3D" id="2.40.10.270">
    <property type="entry name" value="Bacteriophage SPP1 head-tail adaptor protein"/>
    <property type="match status" value="1"/>
</dbReference>
<feature type="region of interest" description="Disordered" evidence="1">
    <location>
        <begin position="1"/>
        <end position="24"/>
    </location>
</feature>
<proteinExistence type="predicted"/>
<dbReference type="AlphaFoldDB" id="X0X242"/>
<feature type="compositionally biased region" description="Basic and acidic residues" evidence="1">
    <location>
        <begin position="11"/>
        <end position="22"/>
    </location>
</feature>
<organism evidence="2">
    <name type="scientific">marine sediment metagenome</name>
    <dbReference type="NCBI Taxonomy" id="412755"/>
    <lineage>
        <taxon>unclassified sequences</taxon>
        <taxon>metagenomes</taxon>
        <taxon>ecological metagenomes</taxon>
    </lineage>
</organism>
<evidence type="ECO:0008006" key="3">
    <source>
        <dbReference type="Google" id="ProtNLM"/>
    </source>
</evidence>
<dbReference type="Pfam" id="PF05521">
    <property type="entry name" value="Phage_HCP"/>
    <property type="match status" value="1"/>
</dbReference>
<gene>
    <name evidence="2" type="ORF">S01H1_73663</name>
</gene>
<dbReference type="InterPro" id="IPR008767">
    <property type="entry name" value="Phage_SPP1_head-tail_adaptor"/>
</dbReference>
<comment type="caution">
    <text evidence="2">The sequence shown here is derived from an EMBL/GenBank/DDBJ whole genome shotgun (WGS) entry which is preliminary data.</text>
</comment>
<protein>
    <recommendedName>
        <fullName evidence="3">Phage head-tail adaptor</fullName>
    </recommendedName>
</protein>
<sequence>MTRRRFAIDFQKPKPGERDDQGHPVQGWYKKGQAMASVRQVRQTERDSEPQTLSDAVYEFQTWQRCDLGIDISWRIIWGERVFNITAIDQVPGLGRDMVILAIEDTSAREHSG</sequence>
<evidence type="ECO:0000256" key="1">
    <source>
        <dbReference type="SAM" id="MobiDB-lite"/>
    </source>
</evidence>
<accession>X0X242</accession>
<dbReference type="EMBL" id="BARS01049233">
    <property type="protein sequence ID" value="GAG30718.1"/>
    <property type="molecule type" value="Genomic_DNA"/>
</dbReference>
<evidence type="ECO:0000313" key="2">
    <source>
        <dbReference type="EMBL" id="GAG30718.1"/>
    </source>
</evidence>
<reference evidence="2" key="1">
    <citation type="journal article" date="2014" name="Front. Microbiol.">
        <title>High frequency of phylogenetically diverse reductive dehalogenase-homologous genes in deep subseafloor sedimentary metagenomes.</title>
        <authorList>
            <person name="Kawai M."/>
            <person name="Futagami T."/>
            <person name="Toyoda A."/>
            <person name="Takaki Y."/>
            <person name="Nishi S."/>
            <person name="Hori S."/>
            <person name="Arai W."/>
            <person name="Tsubouchi T."/>
            <person name="Morono Y."/>
            <person name="Uchiyama I."/>
            <person name="Ito T."/>
            <person name="Fujiyama A."/>
            <person name="Inagaki F."/>
            <person name="Takami H."/>
        </authorList>
    </citation>
    <scope>NUCLEOTIDE SEQUENCE</scope>
    <source>
        <strain evidence="2">Expedition CK06-06</strain>
    </source>
</reference>
<name>X0X242_9ZZZZ</name>